<reference evidence="2 3" key="1">
    <citation type="submission" date="2018-12" db="EMBL/GenBank/DDBJ databases">
        <title>The whole draft genome of Streptomyce luteoverticillatus CGMCC 15060.</title>
        <authorList>
            <person name="Feng Z."/>
            <person name="Chen G."/>
            <person name="Zhang J."/>
            <person name="Zhu H."/>
            <person name="Yu X."/>
            <person name="Zhang W."/>
            <person name="Zhang X."/>
        </authorList>
    </citation>
    <scope>NUCLEOTIDE SEQUENCE [LARGE SCALE GENOMIC DNA]</scope>
    <source>
        <strain evidence="2 3">CGMCC 15060</strain>
    </source>
</reference>
<dbReference type="GO" id="GO:0008757">
    <property type="term" value="F:S-adenosylmethionine-dependent methyltransferase activity"/>
    <property type="evidence" value="ECO:0007669"/>
    <property type="project" value="InterPro"/>
</dbReference>
<dbReference type="Gene3D" id="3.40.50.150">
    <property type="entry name" value="Vaccinia Virus protein VP39"/>
    <property type="match status" value="1"/>
</dbReference>
<evidence type="ECO:0000313" key="2">
    <source>
        <dbReference type="EMBL" id="AZQ75011.1"/>
    </source>
</evidence>
<dbReference type="CDD" id="cd02440">
    <property type="entry name" value="AdoMet_MTases"/>
    <property type="match status" value="1"/>
</dbReference>
<evidence type="ECO:0000313" key="3">
    <source>
        <dbReference type="Proteomes" id="UP000267900"/>
    </source>
</evidence>
<dbReference type="GO" id="GO:0017000">
    <property type="term" value="P:antibiotic biosynthetic process"/>
    <property type="evidence" value="ECO:0007669"/>
    <property type="project" value="UniProtKB-ARBA"/>
</dbReference>
<keyword evidence="3" id="KW-1185">Reference proteome</keyword>
<accession>A0A3S9PRM4</accession>
<dbReference type="Proteomes" id="UP000267900">
    <property type="component" value="Chromosome"/>
</dbReference>
<protein>
    <submittedName>
        <fullName evidence="2">Class I SAM-dependent methyltransferase</fullName>
    </submittedName>
</protein>
<dbReference type="OrthoDB" id="4035289at2"/>
<dbReference type="GO" id="GO:0032259">
    <property type="term" value="P:methylation"/>
    <property type="evidence" value="ECO:0007669"/>
    <property type="project" value="UniProtKB-KW"/>
</dbReference>
<keyword evidence="2" id="KW-0489">Methyltransferase</keyword>
<feature type="domain" description="Methyltransferase type 11" evidence="1">
    <location>
        <begin position="43"/>
        <end position="138"/>
    </location>
</feature>
<keyword evidence="2" id="KW-0808">Transferase</keyword>
<evidence type="ECO:0000259" key="1">
    <source>
        <dbReference type="Pfam" id="PF08241"/>
    </source>
</evidence>
<dbReference type="PANTHER" id="PTHR43861:SF1">
    <property type="entry name" value="TRANS-ACONITATE 2-METHYLTRANSFERASE"/>
    <property type="match status" value="1"/>
</dbReference>
<dbReference type="AlphaFoldDB" id="A0A3S9PRM4"/>
<name>A0A3S9PRM4_STRLT</name>
<dbReference type="EMBL" id="CP034587">
    <property type="protein sequence ID" value="AZQ75011.1"/>
    <property type="molecule type" value="Genomic_DNA"/>
</dbReference>
<dbReference type="Pfam" id="PF08241">
    <property type="entry name" value="Methyltransf_11"/>
    <property type="match status" value="1"/>
</dbReference>
<dbReference type="PANTHER" id="PTHR43861">
    <property type="entry name" value="TRANS-ACONITATE 2-METHYLTRANSFERASE-RELATED"/>
    <property type="match status" value="1"/>
</dbReference>
<dbReference type="SUPFAM" id="SSF53335">
    <property type="entry name" value="S-adenosyl-L-methionine-dependent methyltransferases"/>
    <property type="match status" value="1"/>
</dbReference>
<gene>
    <name evidence="2" type="ORF">EKH77_31005</name>
</gene>
<dbReference type="InterPro" id="IPR013216">
    <property type="entry name" value="Methyltransf_11"/>
</dbReference>
<sequence>MIENPTAYWETLWAAGRQYRRLTDCETTVLDRQTGPGDGRLALDIASGDGALARHLASRGFKTTGVDCAPSALALASTGPSSAAVTFCRADIESSQPPPLAERAFAVVTARLVYAFVKDKPAFLSRVRGLLAPGGLFWVVTPLTARVPAHQAPTGITAAEEELLSSGWFAVRATDMDYLRCFALRP</sequence>
<dbReference type="RefSeq" id="WP_126917513.1">
    <property type="nucleotide sequence ID" value="NZ_CP034587.1"/>
</dbReference>
<dbReference type="InterPro" id="IPR029063">
    <property type="entry name" value="SAM-dependent_MTases_sf"/>
</dbReference>
<proteinExistence type="predicted"/>
<organism evidence="2 3">
    <name type="scientific">Streptomyces luteoverticillatus</name>
    <name type="common">Streptoverticillium luteoverticillatus</name>
    <dbReference type="NCBI Taxonomy" id="66425"/>
    <lineage>
        <taxon>Bacteria</taxon>
        <taxon>Bacillati</taxon>
        <taxon>Actinomycetota</taxon>
        <taxon>Actinomycetes</taxon>
        <taxon>Kitasatosporales</taxon>
        <taxon>Streptomycetaceae</taxon>
        <taxon>Streptomyces</taxon>
    </lineage>
</organism>